<name>A0ABD2UQW3_9SOLN</name>
<dbReference type="Proteomes" id="UP001627284">
    <property type="component" value="Unassembled WGS sequence"/>
</dbReference>
<reference evidence="1 2" key="1">
    <citation type="submission" date="2024-05" db="EMBL/GenBank/DDBJ databases">
        <title>De novo assembly of an allotetraploid wild potato.</title>
        <authorList>
            <person name="Hosaka A.J."/>
        </authorList>
    </citation>
    <scope>NUCLEOTIDE SEQUENCE [LARGE SCALE GENOMIC DNA]</scope>
    <source>
        <tissue evidence="1">Young leaves</tissue>
    </source>
</reference>
<organism evidence="1 2">
    <name type="scientific">Solanum stoloniferum</name>
    <dbReference type="NCBI Taxonomy" id="62892"/>
    <lineage>
        <taxon>Eukaryota</taxon>
        <taxon>Viridiplantae</taxon>
        <taxon>Streptophyta</taxon>
        <taxon>Embryophyta</taxon>
        <taxon>Tracheophyta</taxon>
        <taxon>Spermatophyta</taxon>
        <taxon>Magnoliopsida</taxon>
        <taxon>eudicotyledons</taxon>
        <taxon>Gunneridae</taxon>
        <taxon>Pentapetalae</taxon>
        <taxon>asterids</taxon>
        <taxon>lamiids</taxon>
        <taxon>Solanales</taxon>
        <taxon>Solanaceae</taxon>
        <taxon>Solanoideae</taxon>
        <taxon>Solaneae</taxon>
        <taxon>Solanum</taxon>
    </lineage>
</organism>
<dbReference type="AlphaFoldDB" id="A0ABD2UQW3"/>
<keyword evidence="2" id="KW-1185">Reference proteome</keyword>
<protein>
    <submittedName>
        <fullName evidence="1">Uncharacterized protein</fullName>
    </submittedName>
</protein>
<dbReference type="EMBL" id="JBJKTR010000004">
    <property type="protein sequence ID" value="KAL3371225.1"/>
    <property type="molecule type" value="Genomic_DNA"/>
</dbReference>
<evidence type="ECO:0000313" key="2">
    <source>
        <dbReference type="Proteomes" id="UP001627284"/>
    </source>
</evidence>
<evidence type="ECO:0000313" key="1">
    <source>
        <dbReference type="EMBL" id="KAL3371225.1"/>
    </source>
</evidence>
<gene>
    <name evidence="1" type="ORF">AABB24_007987</name>
</gene>
<sequence length="167" mass="18859">MRCTGFTHLTWAASSLGRCNSQLFQMNTGGCTLRGDSLAMLASDKSMTSIYEMKQKGSWSKVLTVQPPIDPHRPYDIWENDKIIFKIRQTSQLVLYDPTTSEIADLGIDLDRIGCCVFNYKESIALIKSGDETQDQDNVVDQIERFFDIIPTNRKSLFTVRGPPTGR</sequence>
<comment type="caution">
    <text evidence="1">The sequence shown here is derived from an EMBL/GenBank/DDBJ whole genome shotgun (WGS) entry which is preliminary data.</text>
</comment>
<proteinExistence type="predicted"/>
<accession>A0ABD2UQW3</accession>